<dbReference type="AlphaFoldDB" id="A0A5E6M6Z5"/>
<dbReference type="RefSeq" id="WP_178086862.1">
    <property type="nucleotide sequence ID" value="NZ_CABFVA020000015.1"/>
</dbReference>
<feature type="domain" description="Core" evidence="1">
    <location>
        <begin position="6"/>
        <end position="103"/>
    </location>
</feature>
<dbReference type="GO" id="GO:0051539">
    <property type="term" value="F:4 iron, 4 sulfur cluster binding"/>
    <property type="evidence" value="ECO:0007669"/>
    <property type="project" value="TreeGrafter"/>
</dbReference>
<dbReference type="GO" id="GO:0005506">
    <property type="term" value="F:iron ion binding"/>
    <property type="evidence" value="ECO:0007669"/>
    <property type="project" value="TreeGrafter"/>
</dbReference>
<dbReference type="InterPro" id="IPR016092">
    <property type="entry name" value="ATAP"/>
</dbReference>
<dbReference type="SUPFAM" id="SSF89360">
    <property type="entry name" value="HesB-like domain"/>
    <property type="match status" value="1"/>
</dbReference>
<reference evidence="2 3" key="1">
    <citation type="submission" date="2019-09" db="EMBL/GenBank/DDBJ databases">
        <authorList>
            <person name="Cremers G."/>
        </authorList>
    </citation>
    <scope>NUCLEOTIDE SEQUENCE [LARGE SCALE GENOMIC DNA]</scope>
    <source>
        <strain evidence="2">4A</strain>
    </source>
</reference>
<dbReference type="PANTHER" id="PTHR43011:SF1">
    <property type="entry name" value="IRON-SULFUR CLUSTER ASSEMBLY 2 HOMOLOG, MITOCHONDRIAL"/>
    <property type="match status" value="1"/>
</dbReference>
<dbReference type="GO" id="GO:0016226">
    <property type="term" value="P:iron-sulfur cluster assembly"/>
    <property type="evidence" value="ECO:0007669"/>
    <property type="project" value="InterPro"/>
</dbReference>
<evidence type="ECO:0000259" key="1">
    <source>
        <dbReference type="Pfam" id="PF01521"/>
    </source>
</evidence>
<dbReference type="PANTHER" id="PTHR43011">
    <property type="entry name" value="IRON-SULFUR CLUSTER ASSEMBLY 2 HOMOLOG, MITOCHONDRIAL"/>
    <property type="match status" value="1"/>
</dbReference>
<dbReference type="Gene3D" id="2.60.300.12">
    <property type="entry name" value="HesB-like domain"/>
    <property type="match status" value="1"/>
</dbReference>
<keyword evidence="3" id="KW-1185">Reference proteome</keyword>
<name>A0A5E6M6Z5_9BACT</name>
<dbReference type="EMBL" id="CABFVA020000015">
    <property type="protein sequence ID" value="VVM05101.1"/>
    <property type="molecule type" value="Genomic_DNA"/>
</dbReference>
<dbReference type="Pfam" id="PF01521">
    <property type="entry name" value="Fe-S_biosyn"/>
    <property type="match status" value="1"/>
</dbReference>
<organism evidence="2 3">
    <name type="scientific">Methylacidimicrobium tartarophylax</name>
    <dbReference type="NCBI Taxonomy" id="1041768"/>
    <lineage>
        <taxon>Bacteria</taxon>
        <taxon>Pseudomonadati</taxon>
        <taxon>Verrucomicrobiota</taxon>
        <taxon>Methylacidimicrobium</taxon>
    </lineage>
</organism>
<dbReference type="GO" id="GO:0051537">
    <property type="term" value="F:2 iron, 2 sulfur cluster binding"/>
    <property type="evidence" value="ECO:0007669"/>
    <property type="project" value="TreeGrafter"/>
</dbReference>
<dbReference type="InterPro" id="IPR035903">
    <property type="entry name" value="HesB-like_dom_sf"/>
</dbReference>
<accession>A0A5E6M6Z5</accession>
<dbReference type="NCBIfam" id="TIGR00049">
    <property type="entry name" value="iron-sulfur cluster assembly accessory protein"/>
    <property type="match status" value="1"/>
</dbReference>
<protein>
    <submittedName>
        <fullName evidence="2">Iron-sulfur cluster insertion protein ErpA</fullName>
    </submittedName>
</protein>
<evidence type="ECO:0000313" key="3">
    <source>
        <dbReference type="Proteomes" id="UP000334923"/>
    </source>
</evidence>
<dbReference type="InterPro" id="IPR000361">
    <property type="entry name" value="ATAP_core_dom"/>
</dbReference>
<proteinExistence type="predicted"/>
<sequence length="108" mass="11713">MQTRLIEITPKALDEIKRLAPVPGAAHLRIAVLRGGCAGWEYRIEFSTAQPGDVEWQDGEIRIAVDRESVARLEGAVLDYQGGLSGAGFRFRNPHARGTCGCGTSFEA</sequence>
<evidence type="ECO:0000313" key="2">
    <source>
        <dbReference type="EMBL" id="VVM05101.1"/>
    </source>
</evidence>
<gene>
    <name evidence="2" type="primary">erpA</name>
    <name evidence="2" type="ORF">MAMT_00459</name>
</gene>
<dbReference type="Proteomes" id="UP000334923">
    <property type="component" value="Unassembled WGS sequence"/>
</dbReference>